<dbReference type="PROSITE" id="PS51387">
    <property type="entry name" value="FAD_PCMH"/>
    <property type="match status" value="1"/>
</dbReference>
<dbReference type="PANTHER" id="PTHR42659:SF2">
    <property type="entry name" value="XANTHINE DEHYDROGENASE SUBUNIT C-RELATED"/>
    <property type="match status" value="1"/>
</dbReference>
<gene>
    <name evidence="5" type="ORF">GGR23_002365</name>
</gene>
<feature type="domain" description="FAD-binding PCMH-type" evidence="4">
    <location>
        <begin position="1"/>
        <end position="170"/>
    </location>
</feature>
<evidence type="ECO:0000313" key="6">
    <source>
        <dbReference type="Proteomes" id="UP000528286"/>
    </source>
</evidence>
<dbReference type="EMBL" id="JACIEZ010000004">
    <property type="protein sequence ID" value="MBB4065164.1"/>
    <property type="molecule type" value="Genomic_DNA"/>
</dbReference>
<organism evidence="5 6">
    <name type="scientific">Gellertiella hungarica</name>
    <dbReference type="NCBI Taxonomy" id="1572859"/>
    <lineage>
        <taxon>Bacteria</taxon>
        <taxon>Pseudomonadati</taxon>
        <taxon>Pseudomonadota</taxon>
        <taxon>Alphaproteobacteria</taxon>
        <taxon>Hyphomicrobiales</taxon>
        <taxon>Rhizobiaceae</taxon>
        <taxon>Gellertiella</taxon>
    </lineage>
</organism>
<evidence type="ECO:0000256" key="2">
    <source>
        <dbReference type="ARBA" id="ARBA00022827"/>
    </source>
</evidence>
<keyword evidence="2" id="KW-0274">FAD</keyword>
<sequence>MYATNYHRASSVEEAVKLATDNGDAKFVSGGQTLIATMKQRLASPSDLIDLRHVAALKGIAVNGRSVRIGAAVTHAEVAASAELRAVCPALANLAGGIGDPHVRHLGTIGGSIANNDPAADYPSAMLALDATIVTDRREIAASDFFQGLFTTALEEGEMITAIRFEAPEKAGYAKFPNPASRYAMTGVFVARRGGAVRVAVTGAGADGVFRHEGLELALSGNWAPDAVGGVSIDPTNLMSDLHASSEYRANLVKVMAKRAVASTL</sequence>
<proteinExistence type="predicted"/>
<dbReference type="InterPro" id="IPR005107">
    <property type="entry name" value="CO_DH_flav_C"/>
</dbReference>
<comment type="caution">
    <text evidence="5">The sequence shown here is derived from an EMBL/GenBank/DDBJ whole genome shotgun (WGS) entry which is preliminary data.</text>
</comment>
<dbReference type="InterPro" id="IPR016167">
    <property type="entry name" value="FAD-bd_PCMH_sub1"/>
</dbReference>
<keyword evidence="1" id="KW-0285">Flavoprotein</keyword>
<evidence type="ECO:0000256" key="1">
    <source>
        <dbReference type="ARBA" id="ARBA00022630"/>
    </source>
</evidence>
<dbReference type="InterPro" id="IPR002346">
    <property type="entry name" value="Mopterin_DH_FAD-bd"/>
</dbReference>
<protein>
    <submittedName>
        <fullName evidence="5">Carbon-monoxide dehydrogenase medium subunit</fullName>
        <ecNumber evidence="5">1.2.7.4</ecNumber>
    </submittedName>
</protein>
<dbReference type="Proteomes" id="UP000528286">
    <property type="component" value="Unassembled WGS sequence"/>
</dbReference>
<evidence type="ECO:0000313" key="5">
    <source>
        <dbReference type="EMBL" id="MBB4065164.1"/>
    </source>
</evidence>
<evidence type="ECO:0000256" key="3">
    <source>
        <dbReference type="ARBA" id="ARBA00023002"/>
    </source>
</evidence>
<dbReference type="GO" id="GO:0043885">
    <property type="term" value="F:anaerobic carbon-monoxide dehydrogenase activity"/>
    <property type="evidence" value="ECO:0007669"/>
    <property type="project" value="UniProtKB-EC"/>
</dbReference>
<dbReference type="InterPro" id="IPR051312">
    <property type="entry name" value="Diverse_Substr_Oxidored"/>
</dbReference>
<keyword evidence="3 5" id="KW-0560">Oxidoreductase</keyword>
<dbReference type="EC" id="1.2.7.4" evidence="5"/>
<dbReference type="Gene3D" id="3.30.465.10">
    <property type="match status" value="1"/>
</dbReference>
<dbReference type="AlphaFoldDB" id="A0A7W6J5I5"/>
<dbReference type="InterPro" id="IPR036318">
    <property type="entry name" value="FAD-bd_PCMH-like_sf"/>
</dbReference>
<accession>A0A7W6J5I5</accession>
<dbReference type="RefSeq" id="WP_183366471.1">
    <property type="nucleotide sequence ID" value="NZ_JACIEZ010000004.1"/>
</dbReference>
<dbReference type="InterPro" id="IPR036683">
    <property type="entry name" value="CO_DH_flav_C_dom_sf"/>
</dbReference>
<dbReference type="Gene3D" id="3.30.390.50">
    <property type="entry name" value="CO dehydrogenase flavoprotein, C-terminal domain"/>
    <property type="match status" value="1"/>
</dbReference>
<keyword evidence="6" id="KW-1185">Reference proteome</keyword>
<dbReference type="Gene3D" id="3.30.43.10">
    <property type="entry name" value="Uridine Diphospho-n-acetylenolpyruvylglucosamine Reductase, domain 2"/>
    <property type="match status" value="1"/>
</dbReference>
<dbReference type="Pfam" id="PF00941">
    <property type="entry name" value="FAD_binding_5"/>
    <property type="match status" value="1"/>
</dbReference>
<evidence type="ECO:0000259" key="4">
    <source>
        <dbReference type="PROSITE" id="PS51387"/>
    </source>
</evidence>
<dbReference type="SUPFAM" id="SSF56176">
    <property type="entry name" value="FAD-binding/transporter-associated domain-like"/>
    <property type="match status" value="1"/>
</dbReference>
<dbReference type="PANTHER" id="PTHR42659">
    <property type="entry name" value="XANTHINE DEHYDROGENASE SUBUNIT C-RELATED"/>
    <property type="match status" value="1"/>
</dbReference>
<name>A0A7W6J5I5_9HYPH</name>
<dbReference type="InterPro" id="IPR016166">
    <property type="entry name" value="FAD-bd_PCMH"/>
</dbReference>
<dbReference type="SUPFAM" id="SSF55447">
    <property type="entry name" value="CO dehydrogenase flavoprotein C-terminal domain-like"/>
    <property type="match status" value="1"/>
</dbReference>
<reference evidence="5 6" key="1">
    <citation type="submission" date="2020-08" db="EMBL/GenBank/DDBJ databases">
        <title>Genomic Encyclopedia of Type Strains, Phase IV (KMG-IV): sequencing the most valuable type-strain genomes for metagenomic binning, comparative biology and taxonomic classification.</title>
        <authorList>
            <person name="Goeker M."/>
        </authorList>
    </citation>
    <scope>NUCLEOTIDE SEQUENCE [LARGE SCALE GENOMIC DNA]</scope>
    <source>
        <strain evidence="5 6">DSM 29853</strain>
    </source>
</reference>
<dbReference type="InterPro" id="IPR016169">
    <property type="entry name" value="FAD-bd_PCMH_sub2"/>
</dbReference>
<dbReference type="SMART" id="SM01092">
    <property type="entry name" value="CO_deh_flav_C"/>
    <property type="match status" value="1"/>
</dbReference>
<dbReference type="GO" id="GO:0071949">
    <property type="term" value="F:FAD binding"/>
    <property type="evidence" value="ECO:0007669"/>
    <property type="project" value="InterPro"/>
</dbReference>